<sequence>MRIGKLRHRVTIQEYVASRDSFGAENPEWIDLKTVWANVSPVSGKEYFASQQLSAEITTKIMMRYRPGITPKMRVIFDDRIFEIISVINLESQNIELNLMCKEEVQGG</sequence>
<dbReference type="EMBL" id="CP121694">
    <property type="protein sequence ID" value="WRO21000.1"/>
    <property type="molecule type" value="Genomic_DNA"/>
</dbReference>
<protein>
    <submittedName>
        <fullName evidence="1">Phage head closure protein</fullName>
    </submittedName>
</protein>
<gene>
    <name evidence="1" type="ORF">MFMK1_000791</name>
</gene>
<evidence type="ECO:0000313" key="2">
    <source>
        <dbReference type="Proteomes" id="UP001329915"/>
    </source>
</evidence>
<reference evidence="1 2" key="1">
    <citation type="submission" date="2023-04" db="EMBL/GenBank/DDBJ databases">
        <authorList>
            <person name="Hsu D."/>
        </authorList>
    </citation>
    <scope>NUCLEOTIDE SEQUENCE [LARGE SCALE GENOMIC DNA]</scope>
    <source>
        <strain evidence="1 2">MK1</strain>
    </source>
</reference>
<dbReference type="InterPro" id="IPR008767">
    <property type="entry name" value="Phage_SPP1_head-tail_adaptor"/>
</dbReference>
<dbReference type="RefSeq" id="WP_366923873.1">
    <property type="nucleotide sequence ID" value="NZ_CP121694.1"/>
</dbReference>
<proteinExistence type="predicted"/>
<dbReference type="Gene3D" id="2.40.10.270">
    <property type="entry name" value="Bacteriophage SPP1 head-tail adaptor protein"/>
    <property type="match status" value="1"/>
</dbReference>
<dbReference type="KEGG" id="dbc:MFMK1_000791"/>
<organism evidence="1 2">
    <name type="scientific">Metallumcola ferriviriculae</name>
    <dbReference type="NCBI Taxonomy" id="3039180"/>
    <lineage>
        <taxon>Bacteria</taxon>
        <taxon>Bacillati</taxon>
        <taxon>Bacillota</taxon>
        <taxon>Clostridia</taxon>
        <taxon>Neomoorellales</taxon>
        <taxon>Desulfitibacteraceae</taxon>
        <taxon>Metallumcola</taxon>
    </lineage>
</organism>
<evidence type="ECO:0000313" key="1">
    <source>
        <dbReference type="EMBL" id="WRO21000.1"/>
    </source>
</evidence>
<dbReference type="Proteomes" id="UP001329915">
    <property type="component" value="Chromosome"/>
</dbReference>
<keyword evidence="2" id="KW-1185">Reference proteome</keyword>
<dbReference type="AlphaFoldDB" id="A0AAU0UL26"/>
<dbReference type="InterPro" id="IPR038666">
    <property type="entry name" value="SSP1_head-tail_sf"/>
</dbReference>
<dbReference type="NCBIfam" id="TIGR01563">
    <property type="entry name" value="gp16_SPP1"/>
    <property type="match status" value="1"/>
</dbReference>
<dbReference type="Pfam" id="PF05521">
    <property type="entry name" value="Phage_HCP"/>
    <property type="match status" value="1"/>
</dbReference>
<name>A0AAU0UL26_9FIRM</name>
<accession>A0AAU0UL26</accession>